<dbReference type="InterPro" id="IPR002347">
    <property type="entry name" value="SDR_fam"/>
</dbReference>
<gene>
    <name evidence="1" type="ORF">GKA01_13650</name>
</gene>
<dbReference type="Proteomes" id="UP000321079">
    <property type="component" value="Unassembled WGS sequence"/>
</dbReference>
<name>A0A511B6Z8_9PROT</name>
<evidence type="ECO:0000313" key="2">
    <source>
        <dbReference type="Proteomes" id="UP000321079"/>
    </source>
</evidence>
<proteinExistence type="predicted"/>
<comment type="caution">
    <text evidence="1">The sequence shown here is derived from an EMBL/GenBank/DDBJ whole genome shotgun (WGS) entry which is preliminary data.</text>
</comment>
<dbReference type="Gene3D" id="3.40.50.720">
    <property type="entry name" value="NAD(P)-binding Rossmann-like Domain"/>
    <property type="match status" value="1"/>
</dbReference>
<dbReference type="InterPro" id="IPR036291">
    <property type="entry name" value="NAD(P)-bd_dom_sf"/>
</dbReference>
<dbReference type="Pfam" id="PF13561">
    <property type="entry name" value="adh_short_C2"/>
    <property type="match status" value="1"/>
</dbReference>
<reference evidence="1 2" key="1">
    <citation type="submission" date="2019-07" db="EMBL/GenBank/DDBJ databases">
        <title>Whole genome shotgun sequence of Gluconobacter kanchanaburiensis NBRC 103587.</title>
        <authorList>
            <person name="Hosoyama A."/>
            <person name="Uohara A."/>
            <person name="Ohji S."/>
            <person name="Ichikawa N."/>
        </authorList>
    </citation>
    <scope>NUCLEOTIDE SEQUENCE [LARGE SCALE GENOMIC DNA]</scope>
    <source>
        <strain evidence="1 2">NBRC 103587</strain>
    </source>
</reference>
<accession>A0A511B6Z8</accession>
<evidence type="ECO:0000313" key="1">
    <source>
        <dbReference type="EMBL" id="GEK96168.1"/>
    </source>
</evidence>
<protein>
    <submittedName>
        <fullName evidence="1">Uncharacterized protein</fullName>
    </submittedName>
</protein>
<dbReference type="SUPFAM" id="SSF51735">
    <property type="entry name" value="NAD(P)-binding Rossmann-fold domains"/>
    <property type="match status" value="1"/>
</dbReference>
<keyword evidence="2" id="KW-1185">Reference proteome</keyword>
<dbReference type="EMBL" id="BJVA01000006">
    <property type="protein sequence ID" value="GEK96168.1"/>
    <property type="molecule type" value="Genomic_DNA"/>
</dbReference>
<sequence>MWGTIDKRLAEITGAEEGATYKKYVEGSALGRMEKSNDVADFLAYLFSSDSDDMTGQSFLIDGGLAFR</sequence>
<organism evidence="1 2">
    <name type="scientific">Gluconobacter kanchanaburiensis NBRC 103587</name>
    <dbReference type="NCBI Taxonomy" id="1307948"/>
    <lineage>
        <taxon>Bacteria</taxon>
        <taxon>Pseudomonadati</taxon>
        <taxon>Pseudomonadota</taxon>
        <taxon>Alphaproteobacteria</taxon>
        <taxon>Acetobacterales</taxon>
        <taxon>Acetobacteraceae</taxon>
        <taxon>Gluconobacter</taxon>
    </lineage>
</organism>
<dbReference type="AlphaFoldDB" id="A0A511B6Z8"/>